<dbReference type="Proteomes" id="UP000800036">
    <property type="component" value="Unassembled WGS sequence"/>
</dbReference>
<reference evidence="1" key="1">
    <citation type="journal article" date="2020" name="Stud. Mycol.">
        <title>101 Dothideomycetes genomes: a test case for predicting lifestyles and emergence of pathogens.</title>
        <authorList>
            <person name="Haridas S."/>
            <person name="Albert R."/>
            <person name="Binder M."/>
            <person name="Bloem J."/>
            <person name="Labutti K."/>
            <person name="Salamov A."/>
            <person name="Andreopoulos B."/>
            <person name="Baker S."/>
            <person name="Barry K."/>
            <person name="Bills G."/>
            <person name="Bluhm B."/>
            <person name="Cannon C."/>
            <person name="Castanera R."/>
            <person name="Culley D."/>
            <person name="Daum C."/>
            <person name="Ezra D."/>
            <person name="Gonzalez J."/>
            <person name="Henrissat B."/>
            <person name="Kuo A."/>
            <person name="Liang C."/>
            <person name="Lipzen A."/>
            <person name="Lutzoni F."/>
            <person name="Magnuson J."/>
            <person name="Mondo S."/>
            <person name="Nolan M."/>
            <person name="Ohm R."/>
            <person name="Pangilinan J."/>
            <person name="Park H.-J."/>
            <person name="Ramirez L."/>
            <person name="Alfaro M."/>
            <person name="Sun H."/>
            <person name="Tritt A."/>
            <person name="Yoshinaga Y."/>
            <person name="Zwiers L.-H."/>
            <person name="Turgeon B."/>
            <person name="Goodwin S."/>
            <person name="Spatafora J."/>
            <person name="Crous P."/>
            <person name="Grigoriev I."/>
        </authorList>
    </citation>
    <scope>NUCLEOTIDE SEQUENCE</scope>
    <source>
        <strain evidence="1">CBS 107.79</strain>
    </source>
</reference>
<evidence type="ECO:0000313" key="2">
    <source>
        <dbReference type="Proteomes" id="UP000800036"/>
    </source>
</evidence>
<keyword evidence="2" id="KW-1185">Reference proteome</keyword>
<evidence type="ECO:0000313" key="1">
    <source>
        <dbReference type="EMBL" id="KAF1966084.1"/>
    </source>
</evidence>
<name>A0A6A5UN38_9PLEO</name>
<proteinExistence type="predicted"/>
<dbReference type="EMBL" id="ML976751">
    <property type="protein sequence ID" value="KAF1966084.1"/>
    <property type="molecule type" value="Genomic_DNA"/>
</dbReference>
<protein>
    <submittedName>
        <fullName evidence="1">Uncharacterized protein</fullName>
    </submittedName>
</protein>
<sequence length="95" mass="10279">MAGGFILVQACARASRSVGVGREVRGEWALGRHSRPLRCAAGGMIGEGYSREVDLAGACQMRTRGAVDMSAVHRLRWHCGTVEHRMFGAYCIGRS</sequence>
<gene>
    <name evidence="1" type="ORF">BU23DRAFT_560544</name>
</gene>
<organism evidence="1 2">
    <name type="scientific">Bimuria novae-zelandiae CBS 107.79</name>
    <dbReference type="NCBI Taxonomy" id="1447943"/>
    <lineage>
        <taxon>Eukaryota</taxon>
        <taxon>Fungi</taxon>
        <taxon>Dikarya</taxon>
        <taxon>Ascomycota</taxon>
        <taxon>Pezizomycotina</taxon>
        <taxon>Dothideomycetes</taxon>
        <taxon>Pleosporomycetidae</taxon>
        <taxon>Pleosporales</taxon>
        <taxon>Massarineae</taxon>
        <taxon>Didymosphaeriaceae</taxon>
        <taxon>Bimuria</taxon>
    </lineage>
</organism>
<accession>A0A6A5UN38</accession>
<dbReference type="AlphaFoldDB" id="A0A6A5UN38"/>